<feature type="transmembrane region" description="Helical" evidence="1">
    <location>
        <begin position="44"/>
        <end position="65"/>
    </location>
</feature>
<dbReference type="Pfam" id="PF03372">
    <property type="entry name" value="Exo_endo_phos"/>
    <property type="match status" value="1"/>
</dbReference>
<keyword evidence="3" id="KW-0269">Exonuclease</keyword>
<evidence type="ECO:0000313" key="4">
    <source>
        <dbReference type="Proteomes" id="UP000535543"/>
    </source>
</evidence>
<dbReference type="SUPFAM" id="SSF56219">
    <property type="entry name" value="DNase I-like"/>
    <property type="match status" value="1"/>
</dbReference>
<dbReference type="GO" id="GO:0004519">
    <property type="term" value="F:endonuclease activity"/>
    <property type="evidence" value="ECO:0007669"/>
    <property type="project" value="UniProtKB-KW"/>
</dbReference>
<dbReference type="GO" id="GO:0004527">
    <property type="term" value="F:exonuclease activity"/>
    <property type="evidence" value="ECO:0007669"/>
    <property type="project" value="UniProtKB-KW"/>
</dbReference>
<dbReference type="AlphaFoldDB" id="A0A848KFS7"/>
<keyword evidence="4" id="KW-1185">Reference proteome</keyword>
<keyword evidence="1" id="KW-0472">Membrane</keyword>
<comment type="caution">
    <text evidence="3">The sequence shown here is derived from an EMBL/GenBank/DDBJ whole genome shotgun (WGS) entry which is preliminary data.</text>
</comment>
<gene>
    <name evidence="3" type="ORF">FGL95_07080</name>
</gene>
<keyword evidence="1" id="KW-1133">Transmembrane helix</keyword>
<feature type="transmembrane region" description="Helical" evidence="1">
    <location>
        <begin position="15"/>
        <end position="37"/>
    </location>
</feature>
<dbReference type="EMBL" id="VCQU01000002">
    <property type="protein sequence ID" value="NMN94797.1"/>
    <property type="molecule type" value="Genomic_DNA"/>
</dbReference>
<keyword evidence="3" id="KW-0540">Nuclease</keyword>
<keyword evidence="1" id="KW-0812">Transmembrane</keyword>
<keyword evidence="3" id="KW-0378">Hydrolase</keyword>
<accession>A0A848KFS7</accession>
<organism evidence="3 4">
    <name type="scientific">Antrihabitans stalactiti</name>
    <dbReference type="NCBI Taxonomy" id="2584121"/>
    <lineage>
        <taxon>Bacteria</taxon>
        <taxon>Bacillati</taxon>
        <taxon>Actinomycetota</taxon>
        <taxon>Actinomycetes</taxon>
        <taxon>Mycobacteriales</taxon>
        <taxon>Nocardiaceae</taxon>
        <taxon>Antrihabitans</taxon>
    </lineage>
</organism>
<dbReference type="Proteomes" id="UP000535543">
    <property type="component" value="Unassembled WGS sequence"/>
</dbReference>
<dbReference type="Gene3D" id="3.60.10.10">
    <property type="entry name" value="Endonuclease/exonuclease/phosphatase"/>
    <property type="match status" value="1"/>
</dbReference>
<dbReference type="InterPro" id="IPR005135">
    <property type="entry name" value="Endo/exonuclease/phosphatase"/>
</dbReference>
<proteinExistence type="predicted"/>
<evidence type="ECO:0000313" key="3">
    <source>
        <dbReference type="EMBL" id="NMN94797.1"/>
    </source>
</evidence>
<keyword evidence="3" id="KW-0255">Endonuclease</keyword>
<feature type="domain" description="Endonuclease/exonuclease/phosphatase" evidence="2">
    <location>
        <begin position="80"/>
        <end position="284"/>
    </location>
</feature>
<name>A0A848KFS7_9NOCA</name>
<evidence type="ECO:0000259" key="2">
    <source>
        <dbReference type="Pfam" id="PF03372"/>
    </source>
</evidence>
<dbReference type="InterPro" id="IPR036691">
    <property type="entry name" value="Endo/exonu/phosph_ase_sf"/>
</dbReference>
<reference evidence="3 4" key="1">
    <citation type="submission" date="2019-05" db="EMBL/GenBank/DDBJ databases">
        <authorList>
            <person name="Lee S.D."/>
        </authorList>
    </citation>
    <scope>NUCLEOTIDE SEQUENCE [LARGE SCALE GENOMIC DNA]</scope>
    <source>
        <strain evidence="3 4">YC2-7</strain>
    </source>
</reference>
<protein>
    <submittedName>
        <fullName evidence="3">Endonuclease/exonuclease/phosphatase family protein</fullName>
    </submittedName>
</protein>
<reference evidence="3 4" key="2">
    <citation type="submission" date="2020-06" db="EMBL/GenBank/DDBJ databases">
        <title>Antribacter stalactiti gen. nov., sp. nov., a new member of the family Nacardiaceae isolated from a cave.</title>
        <authorList>
            <person name="Kim I.S."/>
        </authorList>
    </citation>
    <scope>NUCLEOTIDE SEQUENCE [LARGE SCALE GENOMIC DNA]</scope>
    <source>
        <strain evidence="3 4">YC2-7</strain>
    </source>
</reference>
<evidence type="ECO:0000256" key="1">
    <source>
        <dbReference type="SAM" id="Phobius"/>
    </source>
</evidence>
<sequence>MFGVYLHVSSSTVKLLILLASFAPYLMLGGVLGFVVLAIARHWVGVAVGGLVIGASVATQLPGYLPNGTPGAGPAMTVMQTNILFGGGDAGVVVDEVRRNGVDLLTVSELTDDALTRLDAAGVGSELPHRYVAPGPGGSGTGMWSRYPLDEHKRYDGFALAQLSARMLMPDGQAVTVFALHPVPPYPVTEQWVSEMRRVEQILADVSSGPAIVGADMNSTTDHSLFRDVLSTRFENAAGQVGAGIVPTFPAEKWYPAIIGIDHILLAGARAESVRTVEIPHADHLAIIADLRLD</sequence>